<evidence type="ECO:0000313" key="5">
    <source>
        <dbReference type="Proteomes" id="UP000613177"/>
    </source>
</evidence>
<keyword evidence="5" id="KW-1185">Reference proteome</keyword>
<dbReference type="EMBL" id="JAEPRE010000394">
    <property type="protein sequence ID" value="KAG2228626.1"/>
    <property type="molecule type" value="Genomic_DNA"/>
</dbReference>
<name>A0A8H7SGE4_9FUNG</name>
<dbReference type="InterPro" id="IPR005162">
    <property type="entry name" value="Retrotrans_gag_dom"/>
</dbReference>
<feature type="region of interest" description="Disordered" evidence="2">
    <location>
        <begin position="15"/>
        <end position="48"/>
    </location>
</feature>
<feature type="domain" description="Retrotransposon gag" evidence="3">
    <location>
        <begin position="182"/>
        <end position="259"/>
    </location>
</feature>
<proteinExistence type="predicted"/>
<evidence type="ECO:0000313" key="4">
    <source>
        <dbReference type="EMBL" id="KAG2228626.1"/>
    </source>
</evidence>
<dbReference type="Pfam" id="PF03732">
    <property type="entry name" value="Retrotrans_gag"/>
    <property type="match status" value="1"/>
</dbReference>
<comment type="caution">
    <text evidence="4">The sequence shown here is derived from an EMBL/GenBank/DDBJ whole genome shotgun (WGS) entry which is preliminary data.</text>
</comment>
<feature type="compositionally biased region" description="Polar residues" evidence="2">
    <location>
        <begin position="15"/>
        <end position="36"/>
    </location>
</feature>
<dbReference type="Proteomes" id="UP000613177">
    <property type="component" value="Unassembled WGS sequence"/>
</dbReference>
<gene>
    <name evidence="4" type="ORF">INT48_003670</name>
</gene>
<evidence type="ECO:0000259" key="3">
    <source>
        <dbReference type="Pfam" id="PF03732"/>
    </source>
</evidence>
<evidence type="ECO:0000256" key="1">
    <source>
        <dbReference type="SAM" id="Coils"/>
    </source>
</evidence>
<keyword evidence="1" id="KW-0175">Coiled coil</keyword>
<accession>A0A8H7SGE4</accession>
<dbReference type="AlphaFoldDB" id="A0A8H7SGE4"/>
<sequence length="276" mass="32206">MHPDTLLLNTEINTDISSENDAQDAPATTSDATSSVNKDEVSTVIRNTHDEDEEENLIPLYKRKIRSLARKQLESDDLEEIARLHKFISQFNMSIQQLESDNKKETNNNKNNNNKINNKKIDIPIFQLVDEPATCKSDNKPSYDNAEMFVSTFEMILDTNDVNINKCWKKYLLEAFLFSKNEKHHRWYTNNINPLSEKTSWDEIKEKLIDRFGNSANAANNIEKYLDLKQGQQKSIRDYMDRYSETYRRLPNNKQPSDAIEAMEFIKSLLTKAREE</sequence>
<protein>
    <recommendedName>
        <fullName evidence="3">Retrotransposon gag domain-containing protein</fullName>
    </recommendedName>
</protein>
<organism evidence="4 5">
    <name type="scientific">Thamnidium elegans</name>
    <dbReference type="NCBI Taxonomy" id="101142"/>
    <lineage>
        <taxon>Eukaryota</taxon>
        <taxon>Fungi</taxon>
        <taxon>Fungi incertae sedis</taxon>
        <taxon>Mucoromycota</taxon>
        <taxon>Mucoromycotina</taxon>
        <taxon>Mucoromycetes</taxon>
        <taxon>Mucorales</taxon>
        <taxon>Mucorineae</taxon>
        <taxon>Mucoraceae</taxon>
        <taxon>Thamnidium</taxon>
    </lineage>
</organism>
<feature type="coiled-coil region" evidence="1">
    <location>
        <begin position="88"/>
        <end position="115"/>
    </location>
</feature>
<evidence type="ECO:0000256" key="2">
    <source>
        <dbReference type="SAM" id="MobiDB-lite"/>
    </source>
</evidence>
<feature type="non-terminal residue" evidence="4">
    <location>
        <position position="276"/>
    </location>
</feature>
<reference evidence="4" key="1">
    <citation type="submission" date="2021-01" db="EMBL/GenBank/DDBJ databases">
        <title>Metabolic potential, ecology and presence of endohyphal bacteria is reflected in genomic diversity of Mucoromycotina.</title>
        <authorList>
            <person name="Muszewska A."/>
            <person name="Okrasinska A."/>
            <person name="Steczkiewicz K."/>
            <person name="Drgas O."/>
            <person name="Orlowska M."/>
            <person name="Perlinska-Lenart U."/>
            <person name="Aleksandrzak-Piekarczyk T."/>
            <person name="Szatraj K."/>
            <person name="Zielenkiewicz U."/>
            <person name="Pilsyk S."/>
            <person name="Malc E."/>
            <person name="Mieczkowski P."/>
            <person name="Kruszewska J.S."/>
            <person name="Biernat P."/>
            <person name="Pawlowska J."/>
        </authorList>
    </citation>
    <scope>NUCLEOTIDE SEQUENCE</scope>
    <source>
        <strain evidence="4">WA0000018081</strain>
    </source>
</reference>